<comment type="caution">
    <text evidence="2">The sequence shown here is derived from an EMBL/GenBank/DDBJ whole genome shotgun (WGS) entry which is preliminary data.</text>
</comment>
<evidence type="ECO:0008006" key="4">
    <source>
        <dbReference type="Google" id="ProtNLM"/>
    </source>
</evidence>
<proteinExistence type="predicted"/>
<reference evidence="2 3" key="1">
    <citation type="submission" date="2015-11" db="EMBL/GenBank/DDBJ databases">
        <title>Permanent draft genome of Psychrobacter piscatorii LQ58.</title>
        <authorList>
            <person name="Zhou M."/>
            <person name="Dong B."/>
            <person name="Liu Q."/>
        </authorList>
    </citation>
    <scope>NUCLEOTIDE SEQUENCE [LARGE SCALE GENOMIC DNA]</scope>
    <source>
        <strain evidence="2 3">LQ58</strain>
    </source>
</reference>
<gene>
    <name evidence="2" type="ORF">AS194_00605</name>
</gene>
<feature type="chain" id="PRO_5006669110" description="SPOR domain-containing protein" evidence="1">
    <location>
        <begin position="28"/>
        <end position="265"/>
    </location>
</feature>
<accession>A0A0T6DV94</accession>
<protein>
    <recommendedName>
        <fullName evidence="4">SPOR domain-containing protein</fullName>
    </recommendedName>
</protein>
<dbReference type="EMBL" id="LNDJ01000001">
    <property type="protein sequence ID" value="KRU23747.1"/>
    <property type="molecule type" value="Genomic_DNA"/>
</dbReference>
<dbReference type="RefSeq" id="WP_058023555.1">
    <property type="nucleotide sequence ID" value="NZ_LNDJ01000001.1"/>
</dbReference>
<dbReference type="PROSITE" id="PS51257">
    <property type="entry name" value="PROKAR_LIPOPROTEIN"/>
    <property type="match status" value="1"/>
</dbReference>
<dbReference type="Proteomes" id="UP000051202">
    <property type="component" value="Unassembled WGS sequence"/>
</dbReference>
<dbReference type="AlphaFoldDB" id="A0A0T6DV94"/>
<organism evidence="2 3">
    <name type="scientific">Psychrobacter piscatorii</name>
    <dbReference type="NCBI Taxonomy" id="554343"/>
    <lineage>
        <taxon>Bacteria</taxon>
        <taxon>Pseudomonadati</taxon>
        <taxon>Pseudomonadota</taxon>
        <taxon>Gammaproteobacteria</taxon>
        <taxon>Moraxellales</taxon>
        <taxon>Moraxellaceae</taxon>
        <taxon>Psychrobacter</taxon>
    </lineage>
</organism>
<name>A0A0T6DV94_9GAMM</name>
<evidence type="ECO:0000313" key="2">
    <source>
        <dbReference type="EMBL" id="KRU23747.1"/>
    </source>
</evidence>
<evidence type="ECO:0000256" key="1">
    <source>
        <dbReference type="SAM" id="SignalP"/>
    </source>
</evidence>
<evidence type="ECO:0000313" key="3">
    <source>
        <dbReference type="Proteomes" id="UP000051202"/>
    </source>
</evidence>
<keyword evidence="1" id="KW-0732">Signal</keyword>
<keyword evidence="3" id="KW-1185">Reference proteome</keyword>
<dbReference type="STRING" id="554343.AS194_00605"/>
<feature type="signal peptide" evidence="1">
    <location>
        <begin position="1"/>
        <end position="27"/>
    </location>
</feature>
<sequence>MNKICRTTSLIFSAAFLSIGCSNIAHLSETNSPTSQTAQAIPVKGVLTSVSAPTLDAPVVVDWQKIEAAADKKYEDEPLADYYLNILSEEERNGAPWFYAQDFNVSIEEAQRRLLLQGISSPLINSITEHLGANVAAVYYDNNDPDEFSIKVTTLTKVKAVPPKYVYHFKQKEFENYSFPIYIQATSDKTHQQIVALQEKAWPEILKRYPDAQSIGFSPMTNTINVTIYRPTSNETERQRIETELTELVDYRVIVEFTKNRITTV</sequence>